<keyword evidence="1" id="KW-0175">Coiled coil</keyword>
<organism evidence="2 3">
    <name type="scientific">Paramecium primaurelia</name>
    <dbReference type="NCBI Taxonomy" id="5886"/>
    <lineage>
        <taxon>Eukaryota</taxon>
        <taxon>Sar</taxon>
        <taxon>Alveolata</taxon>
        <taxon>Ciliophora</taxon>
        <taxon>Intramacronucleata</taxon>
        <taxon>Oligohymenophorea</taxon>
        <taxon>Peniculida</taxon>
        <taxon>Parameciidae</taxon>
        <taxon>Paramecium</taxon>
    </lineage>
</organism>
<reference evidence="2" key="1">
    <citation type="submission" date="2021-01" db="EMBL/GenBank/DDBJ databases">
        <authorList>
            <consortium name="Genoscope - CEA"/>
            <person name="William W."/>
        </authorList>
    </citation>
    <scope>NUCLEOTIDE SEQUENCE</scope>
</reference>
<feature type="coiled-coil region" evidence="1">
    <location>
        <begin position="127"/>
        <end position="154"/>
    </location>
</feature>
<dbReference type="AlphaFoldDB" id="A0A8S1LXZ2"/>
<proteinExistence type="predicted"/>
<accession>A0A8S1LXZ2</accession>
<gene>
    <name evidence="2" type="ORF">PPRIM_AZ9-3.1.T0450211</name>
</gene>
<comment type="caution">
    <text evidence="2">The sequence shown here is derived from an EMBL/GenBank/DDBJ whole genome shotgun (WGS) entry which is preliminary data.</text>
</comment>
<protein>
    <submittedName>
        <fullName evidence="2">Uncharacterized protein</fullName>
    </submittedName>
</protein>
<keyword evidence="3" id="KW-1185">Reference proteome</keyword>
<evidence type="ECO:0000313" key="3">
    <source>
        <dbReference type="Proteomes" id="UP000688137"/>
    </source>
</evidence>
<name>A0A8S1LXZ2_PARPR</name>
<dbReference type="Proteomes" id="UP000688137">
    <property type="component" value="Unassembled WGS sequence"/>
</dbReference>
<dbReference type="EMBL" id="CAJJDM010000045">
    <property type="protein sequence ID" value="CAD8070401.1"/>
    <property type="molecule type" value="Genomic_DNA"/>
</dbReference>
<sequence>MLKKKCLEKLKILICGVVLGFFNKEQQYILQYQIKYFKLFFLMDNNYQANNSKCKCCKGIVKQQILNQPKFKIEEQITYECQPMLNRHQQCNQFCLNFTKRISVPKEIHLQFPKVQPMSLRESKLFVLKLVDLNQEIKENKKNEENQKIEKKKSIQNCLSSNLSGKKINFRALKIKVQDKCDSCHFFYYSFSSEKNLIHLKIIKQKKQLRITRFQQEWLLQQASFQSNRILFNAKSFLFAFKEHFPNQNVSISQFRKILLTLNIRYRIPSLKPFQFFNKDGKREEMKNFISLICGYVQQKYKLIFIDVFLRKYIKKFSQTMASYMNIQRNDIKNFQLYIFNWIIR</sequence>
<evidence type="ECO:0000313" key="2">
    <source>
        <dbReference type="EMBL" id="CAD8070401.1"/>
    </source>
</evidence>
<evidence type="ECO:0000256" key="1">
    <source>
        <dbReference type="SAM" id="Coils"/>
    </source>
</evidence>